<feature type="transmembrane region" description="Helical" evidence="7">
    <location>
        <begin position="448"/>
        <end position="468"/>
    </location>
</feature>
<feature type="transmembrane region" description="Helical" evidence="7">
    <location>
        <begin position="361"/>
        <end position="382"/>
    </location>
</feature>
<accession>A0A3S3R8X2</accession>
<evidence type="ECO:0000256" key="4">
    <source>
        <dbReference type="ARBA" id="ARBA00022989"/>
    </source>
</evidence>
<dbReference type="InterPro" id="IPR036259">
    <property type="entry name" value="MFS_trans_sf"/>
</dbReference>
<comment type="caution">
    <text evidence="8">The sequence shown here is derived from an EMBL/GenBank/DDBJ whole genome shotgun (WGS) entry which is preliminary data.</text>
</comment>
<dbReference type="InterPro" id="IPR000109">
    <property type="entry name" value="POT_fam"/>
</dbReference>
<evidence type="ECO:0000313" key="8">
    <source>
        <dbReference type="EMBL" id="RWR96256.1"/>
    </source>
</evidence>
<feature type="transmembrane region" description="Helical" evidence="7">
    <location>
        <begin position="138"/>
        <end position="162"/>
    </location>
</feature>
<feature type="transmembrane region" description="Helical" evidence="7">
    <location>
        <begin position="168"/>
        <end position="188"/>
    </location>
</feature>
<organism evidence="8 9">
    <name type="scientific">Cinnamomum micranthum f. kanehirae</name>
    <dbReference type="NCBI Taxonomy" id="337451"/>
    <lineage>
        <taxon>Eukaryota</taxon>
        <taxon>Viridiplantae</taxon>
        <taxon>Streptophyta</taxon>
        <taxon>Embryophyta</taxon>
        <taxon>Tracheophyta</taxon>
        <taxon>Spermatophyta</taxon>
        <taxon>Magnoliopsida</taxon>
        <taxon>Magnoliidae</taxon>
        <taxon>Laurales</taxon>
        <taxon>Lauraceae</taxon>
        <taxon>Cinnamomum</taxon>
    </lineage>
</organism>
<dbReference type="Pfam" id="PF00854">
    <property type="entry name" value="PTR2"/>
    <property type="match status" value="2"/>
</dbReference>
<keyword evidence="5 7" id="KW-0472">Membrane</keyword>
<feature type="transmembrane region" description="Helical" evidence="7">
    <location>
        <begin position="324"/>
        <end position="341"/>
    </location>
</feature>
<feature type="compositionally biased region" description="Basic and acidic residues" evidence="6">
    <location>
        <begin position="273"/>
        <end position="287"/>
    </location>
</feature>
<dbReference type="Gene3D" id="1.20.1250.20">
    <property type="entry name" value="MFS general substrate transporter like domains"/>
    <property type="match status" value="2"/>
</dbReference>
<dbReference type="PANTHER" id="PTHR11654">
    <property type="entry name" value="OLIGOPEPTIDE TRANSPORTER-RELATED"/>
    <property type="match status" value="1"/>
</dbReference>
<sequence length="533" mass="60713">MASIALAVNLVTYMNGVMHYDIADAANAVTNFTGTGYILSIAVAFFADTYIGRYKAIIFCGMRICLANNPSSRLKVQATSMQHFHSNFNIQWKQCWASLHFLILDSIRKRRNKSCASSHGADQFEEKDPQEAKQMSSFFNWLLLSVCLGGSISLIFIVWIQTNKGWDWGFGVSMIAMFLGIIIFIVGIPRYRIHVNKGANAMTEIIQVYIAAIRNRKLQLPENPEELYEIHRDKEANMEIEYLPHRDIFRFLDKAAIQTTTPQFDPSRPQGHPSRECKDHSRHDPNLLQHHHDEHMLGSAPDILCPTRLDHGHRITNHTKIPPASLPIIPLAFMIVMIPIYDRVFVPFIRKFTGRITGITHLQRIGVGLVLSSISMAVAGIMEVKRKDTARRHGMLDALPVIQPLPISTFWLSFQYFIFGIADMFTYVGLLEFFYNEAPKGLKSISSSFLWCSIALGYFFSTILVQVVNHATKGITSSKGWLAGNNLNRNHLNLFYWLLSILSLINFFNYLFWARWYKYRPQALAISNANGKA</sequence>
<dbReference type="Proteomes" id="UP000283530">
    <property type="component" value="Unassembled WGS sequence"/>
</dbReference>
<dbReference type="EMBL" id="QPKB01000012">
    <property type="protein sequence ID" value="RWR96256.1"/>
    <property type="molecule type" value="Genomic_DNA"/>
</dbReference>
<evidence type="ECO:0000256" key="1">
    <source>
        <dbReference type="ARBA" id="ARBA00004141"/>
    </source>
</evidence>
<evidence type="ECO:0000256" key="2">
    <source>
        <dbReference type="ARBA" id="ARBA00005982"/>
    </source>
</evidence>
<reference evidence="8 9" key="1">
    <citation type="journal article" date="2019" name="Nat. Plants">
        <title>Stout camphor tree genome fills gaps in understanding of flowering plant genome evolution.</title>
        <authorList>
            <person name="Chaw S.M."/>
            <person name="Liu Y.C."/>
            <person name="Wu Y.W."/>
            <person name="Wang H.Y."/>
            <person name="Lin C.I."/>
            <person name="Wu C.S."/>
            <person name="Ke H.M."/>
            <person name="Chang L.Y."/>
            <person name="Hsu C.Y."/>
            <person name="Yang H.T."/>
            <person name="Sudianto E."/>
            <person name="Hsu M.H."/>
            <person name="Wu K.P."/>
            <person name="Wang L.N."/>
            <person name="Leebens-Mack J.H."/>
            <person name="Tsai I.J."/>
        </authorList>
    </citation>
    <scope>NUCLEOTIDE SEQUENCE [LARGE SCALE GENOMIC DNA]</scope>
    <source>
        <strain evidence="9">cv. Chaw 1501</strain>
        <tissue evidence="8">Young leaves</tissue>
    </source>
</reference>
<comment type="subcellular location">
    <subcellularLocation>
        <location evidence="1">Membrane</location>
        <topology evidence="1">Multi-pass membrane protein</topology>
    </subcellularLocation>
</comment>
<dbReference type="SUPFAM" id="SSF103473">
    <property type="entry name" value="MFS general substrate transporter"/>
    <property type="match status" value="1"/>
</dbReference>
<protein>
    <submittedName>
        <fullName evidence="8">Proton-dependent oligopeptide transporter family</fullName>
    </submittedName>
</protein>
<name>A0A3S3R8X2_9MAGN</name>
<dbReference type="GO" id="GO:0022857">
    <property type="term" value="F:transmembrane transporter activity"/>
    <property type="evidence" value="ECO:0007669"/>
    <property type="project" value="InterPro"/>
</dbReference>
<dbReference type="AlphaFoldDB" id="A0A3S3R8X2"/>
<evidence type="ECO:0000256" key="7">
    <source>
        <dbReference type="SAM" id="Phobius"/>
    </source>
</evidence>
<keyword evidence="4 7" id="KW-1133">Transmembrane helix</keyword>
<dbReference type="GO" id="GO:0016020">
    <property type="term" value="C:membrane"/>
    <property type="evidence" value="ECO:0007669"/>
    <property type="project" value="UniProtKB-SubCell"/>
</dbReference>
<evidence type="ECO:0000256" key="3">
    <source>
        <dbReference type="ARBA" id="ARBA00022692"/>
    </source>
</evidence>
<feature type="region of interest" description="Disordered" evidence="6">
    <location>
        <begin position="260"/>
        <end position="287"/>
    </location>
</feature>
<evidence type="ECO:0000256" key="5">
    <source>
        <dbReference type="ARBA" id="ARBA00023136"/>
    </source>
</evidence>
<comment type="similarity">
    <text evidence="2">Belongs to the major facilitator superfamily. Proton-dependent oligopeptide transporter (POT/PTR) (TC 2.A.17) family.</text>
</comment>
<gene>
    <name evidence="8" type="ORF">CKAN_02563100</name>
</gene>
<keyword evidence="9" id="KW-1185">Reference proteome</keyword>
<dbReference type="OrthoDB" id="8904098at2759"/>
<proteinExistence type="inferred from homology"/>
<feature type="transmembrane region" description="Helical" evidence="7">
    <location>
        <begin position="417"/>
        <end position="436"/>
    </location>
</feature>
<feature type="transmembrane region" description="Helical" evidence="7">
    <location>
        <begin position="494"/>
        <end position="513"/>
    </location>
</feature>
<evidence type="ECO:0000313" key="9">
    <source>
        <dbReference type="Proteomes" id="UP000283530"/>
    </source>
</evidence>
<evidence type="ECO:0000256" key="6">
    <source>
        <dbReference type="SAM" id="MobiDB-lite"/>
    </source>
</evidence>
<keyword evidence="3 7" id="KW-0812">Transmembrane</keyword>